<accession>A0ABS8YS42</accession>
<dbReference type="RefSeq" id="WP_233699118.1">
    <property type="nucleotide sequence ID" value="NZ_JAJNBZ010000041.1"/>
</dbReference>
<evidence type="ECO:0000313" key="3">
    <source>
        <dbReference type="Proteomes" id="UP001199916"/>
    </source>
</evidence>
<reference evidence="2 3" key="1">
    <citation type="submission" date="2021-11" db="EMBL/GenBank/DDBJ databases">
        <title>Draft genome sequence of Paenibacillus profundus YoMME, a new Gram-positive bacteria with exoelectrogenic properties.</title>
        <authorList>
            <person name="Hubenova Y."/>
            <person name="Hubenova E."/>
            <person name="Manasiev Y."/>
            <person name="Peykov S."/>
            <person name="Mitov M."/>
        </authorList>
    </citation>
    <scope>NUCLEOTIDE SEQUENCE [LARGE SCALE GENOMIC DNA]</scope>
    <source>
        <strain evidence="2 3">YoMME</strain>
    </source>
</reference>
<comment type="caution">
    <text evidence="2">The sequence shown here is derived from an EMBL/GenBank/DDBJ whole genome shotgun (WGS) entry which is preliminary data.</text>
</comment>
<proteinExistence type="predicted"/>
<dbReference type="SUPFAM" id="SSF55729">
    <property type="entry name" value="Acyl-CoA N-acyltransferases (Nat)"/>
    <property type="match status" value="1"/>
</dbReference>
<evidence type="ECO:0000259" key="1">
    <source>
        <dbReference type="PROSITE" id="PS51186"/>
    </source>
</evidence>
<dbReference type="Gene3D" id="3.40.630.30">
    <property type="match status" value="1"/>
</dbReference>
<dbReference type="PROSITE" id="PS51186">
    <property type="entry name" value="GNAT"/>
    <property type="match status" value="1"/>
</dbReference>
<organism evidence="2 3">
    <name type="scientific">Paenibacillus profundus</name>
    <dbReference type="NCBI Taxonomy" id="1173085"/>
    <lineage>
        <taxon>Bacteria</taxon>
        <taxon>Bacillati</taxon>
        <taxon>Bacillota</taxon>
        <taxon>Bacilli</taxon>
        <taxon>Bacillales</taxon>
        <taxon>Paenibacillaceae</taxon>
        <taxon>Paenibacillus</taxon>
    </lineage>
</organism>
<gene>
    <name evidence="2" type="ORF">LQV63_27975</name>
</gene>
<dbReference type="InterPro" id="IPR000182">
    <property type="entry name" value="GNAT_dom"/>
</dbReference>
<keyword evidence="3" id="KW-1185">Reference proteome</keyword>
<dbReference type="Proteomes" id="UP001199916">
    <property type="component" value="Unassembled WGS sequence"/>
</dbReference>
<evidence type="ECO:0000313" key="2">
    <source>
        <dbReference type="EMBL" id="MCE5173107.1"/>
    </source>
</evidence>
<dbReference type="EMBL" id="JAJNBZ010000041">
    <property type="protein sequence ID" value="MCE5173107.1"/>
    <property type="molecule type" value="Genomic_DNA"/>
</dbReference>
<protein>
    <submittedName>
        <fullName evidence="2">GNAT family N-acetyltransferase</fullName>
    </submittedName>
</protein>
<feature type="domain" description="N-acetyltransferase" evidence="1">
    <location>
        <begin position="3"/>
        <end position="166"/>
    </location>
</feature>
<dbReference type="Pfam" id="PF00583">
    <property type="entry name" value="Acetyltransf_1"/>
    <property type="match status" value="1"/>
</dbReference>
<dbReference type="InterPro" id="IPR016181">
    <property type="entry name" value="Acyl_CoA_acyltransferase"/>
</dbReference>
<sequence>MLSQTVQKDIVSLDFYQPIYRSQLEKYHLSEEQKNLTALPLEAIATCEQENDRHPILILSDNTPVGFFVLHGWEGVKNYSDNQDAILLRAYSVDSSMQGKGVSQKSLLLLPTFVRKHFPNKNEIILAVNHSNAQAQYIYKKCGFEDKGLRADGRKGELLILHLDLGNG</sequence>
<name>A0ABS8YS42_9BACL</name>